<evidence type="ECO:0000256" key="18">
    <source>
        <dbReference type="ARBA" id="ARBA00022989"/>
    </source>
</evidence>
<dbReference type="InterPro" id="IPR008266">
    <property type="entry name" value="Tyr_kinase_AS"/>
</dbReference>
<keyword evidence="22" id="KW-0325">Glycoprotein</keyword>
<protein>
    <recommendedName>
        <fullName evidence="4">non-specific serine/threonine protein kinase</fullName>
        <ecNumber evidence="4">2.7.11.1</ecNumber>
    </recommendedName>
</protein>
<proteinExistence type="inferred from homology"/>
<name>A0AAN9SIZ4_PSOTE</name>
<dbReference type="FunFam" id="3.80.10.10:FF:000400">
    <property type="entry name" value="Nuclear pore complex protein NUP107"/>
    <property type="match status" value="1"/>
</dbReference>
<evidence type="ECO:0000256" key="4">
    <source>
        <dbReference type="ARBA" id="ARBA00012513"/>
    </source>
</evidence>
<keyword evidence="10" id="KW-0808">Transferase</keyword>
<evidence type="ECO:0000256" key="2">
    <source>
        <dbReference type="ARBA" id="ARBA00004191"/>
    </source>
</evidence>
<dbReference type="InterPro" id="IPR003591">
    <property type="entry name" value="Leu-rich_rpt_typical-subtyp"/>
</dbReference>
<keyword evidence="5" id="KW-0134">Cell wall</keyword>
<dbReference type="Pfam" id="PF00560">
    <property type="entry name" value="LRR_1"/>
    <property type="match status" value="1"/>
</dbReference>
<evidence type="ECO:0000256" key="5">
    <source>
        <dbReference type="ARBA" id="ARBA00022512"/>
    </source>
</evidence>
<dbReference type="InterPro" id="IPR001611">
    <property type="entry name" value="Leu-rich_rpt"/>
</dbReference>
<dbReference type="SUPFAM" id="SSF56112">
    <property type="entry name" value="Protein kinase-like (PK-like)"/>
    <property type="match status" value="1"/>
</dbReference>
<dbReference type="InterPro" id="IPR000719">
    <property type="entry name" value="Prot_kinase_dom"/>
</dbReference>
<keyword evidence="30" id="KW-1185">Reference proteome</keyword>
<gene>
    <name evidence="29" type="ORF">VNO78_15046</name>
</gene>
<dbReference type="Gene3D" id="3.80.10.10">
    <property type="entry name" value="Ribonuclease Inhibitor"/>
    <property type="match status" value="2"/>
</dbReference>
<dbReference type="Gene3D" id="3.30.200.20">
    <property type="entry name" value="Phosphorylase Kinase, domain 1"/>
    <property type="match status" value="1"/>
</dbReference>
<feature type="binding site" evidence="26">
    <location>
        <position position="557"/>
    </location>
    <ligand>
        <name>ATP</name>
        <dbReference type="ChEBI" id="CHEBI:30616"/>
    </ligand>
</feature>
<accession>A0AAN9SIZ4</accession>
<dbReference type="InterPro" id="IPR051420">
    <property type="entry name" value="Ser_Thr_Kinases_DiverseReg"/>
</dbReference>
<keyword evidence="6" id="KW-0964">Secreted</keyword>
<dbReference type="GO" id="GO:0006952">
    <property type="term" value="P:defense response"/>
    <property type="evidence" value="ECO:0007669"/>
    <property type="project" value="UniProtKB-KW"/>
</dbReference>
<evidence type="ECO:0000256" key="16">
    <source>
        <dbReference type="ARBA" id="ARBA00022821"/>
    </source>
</evidence>
<sequence length="820" mass="90925">MALPISSYTVVGAWYSILIICWTCFNIAMASYESSLHVEAQALLESEWWSGYTNHLPSRCYWPGITCNNAGSITNITLPAGLQLGNKLRRFNFSCFPNLVHLNLAEHGITGNIPYGLGTLSKLIHLDLSSNDIEGTIPSDIWNLRNLVTLNLASNKLNGSIPSTVGQLTKINSLFLNNNQISGFMPVELGKMRNLIQLGLSNNSFIGSIPLDLGLLNNLKFLSLSWNKLNGSIPLDIANLNNLVVLDLNTNNLTGEILSVLHNLTNLTDLNLSNNMISDMIPRKLIQLTKLKYLRISNNKTFGAIPDDIGKLTKLLVLDMSKNMLTGEIPVSICSCSNLQELILNHNNIIGNIPSDIGDLVSLFVIDLSHNSIKGEIPSQLGNVQHTRILNLSYNELTGTIPSSLVSLGKVNLSYNSLEGEIPFALQKSLPPDAFRGNENLCGRTTPFPYCYSSPHEPNNRDLVVAMKIFLPPTALLALLCSAYVFLRWCKAGNCMSVSKETKNGDMFSMWNYDGKIAYKDIIEATEGFDIKYIIGEGGYGSVYKAQLPSGRVVALKKLHNLAANEPAIYRIFKNEVRILTRIRHKNIVKHYGFCLHNRCTFLVLEYVERGSLYCVLRNDIEAMELDWTKRVNIVKGIAHSLSYLHHDCQPAIVHRDVTTKNVLLNLEMEGCLSDFGIARLLNFGSFNRTVLAGTYGYIAPELAYSDRVTQKCDVYSFGVVALEIIMGKHPGDLVSLLSTASSQGILLKDILDPRLISTINLQSVQSLALIATLAFACLHSQPRLRPTMRLLCDKFVKGNSPLTKPFEEISIKHIVNQEL</sequence>
<keyword evidence="21" id="KW-0675">Receptor</keyword>
<keyword evidence="8" id="KW-0597">Phosphoprotein</keyword>
<dbReference type="Pfam" id="PF00069">
    <property type="entry name" value="Pkinase"/>
    <property type="match status" value="1"/>
</dbReference>
<evidence type="ECO:0000259" key="28">
    <source>
        <dbReference type="PROSITE" id="PS50011"/>
    </source>
</evidence>
<evidence type="ECO:0000256" key="1">
    <source>
        <dbReference type="ARBA" id="ARBA00004170"/>
    </source>
</evidence>
<keyword evidence="18 27" id="KW-1133">Transmembrane helix</keyword>
<evidence type="ECO:0000256" key="10">
    <source>
        <dbReference type="ARBA" id="ARBA00022679"/>
    </source>
</evidence>
<dbReference type="PROSITE" id="PS00107">
    <property type="entry name" value="PROTEIN_KINASE_ATP"/>
    <property type="match status" value="1"/>
</dbReference>
<dbReference type="FunFam" id="3.80.10.10:FF:000095">
    <property type="entry name" value="LRR receptor-like serine/threonine-protein kinase GSO1"/>
    <property type="match status" value="1"/>
</dbReference>
<keyword evidence="9" id="KW-0433">Leucine-rich repeat</keyword>
<keyword evidence="13" id="KW-0677">Repeat</keyword>
<comment type="catalytic activity">
    <reaction evidence="24">
        <text>L-threonyl-[protein] + ATP = O-phospho-L-threonyl-[protein] + ADP + H(+)</text>
        <dbReference type="Rhea" id="RHEA:46608"/>
        <dbReference type="Rhea" id="RHEA-COMP:11060"/>
        <dbReference type="Rhea" id="RHEA-COMP:11605"/>
        <dbReference type="ChEBI" id="CHEBI:15378"/>
        <dbReference type="ChEBI" id="CHEBI:30013"/>
        <dbReference type="ChEBI" id="CHEBI:30616"/>
        <dbReference type="ChEBI" id="CHEBI:61977"/>
        <dbReference type="ChEBI" id="CHEBI:456216"/>
        <dbReference type="EC" id="2.7.11.1"/>
    </reaction>
</comment>
<evidence type="ECO:0000313" key="29">
    <source>
        <dbReference type="EMBL" id="KAK7394517.1"/>
    </source>
</evidence>
<dbReference type="GO" id="GO:0016020">
    <property type="term" value="C:membrane"/>
    <property type="evidence" value="ECO:0007669"/>
    <property type="project" value="UniProtKB-SubCell"/>
</dbReference>
<dbReference type="GO" id="GO:0009653">
    <property type="term" value="P:anatomical structure morphogenesis"/>
    <property type="evidence" value="ECO:0007669"/>
    <property type="project" value="UniProtKB-ARBA"/>
</dbReference>
<evidence type="ECO:0000256" key="14">
    <source>
        <dbReference type="ARBA" id="ARBA00022741"/>
    </source>
</evidence>
<organism evidence="29 30">
    <name type="scientific">Psophocarpus tetragonolobus</name>
    <name type="common">Winged bean</name>
    <name type="synonym">Dolichos tetragonolobus</name>
    <dbReference type="NCBI Taxonomy" id="3891"/>
    <lineage>
        <taxon>Eukaryota</taxon>
        <taxon>Viridiplantae</taxon>
        <taxon>Streptophyta</taxon>
        <taxon>Embryophyta</taxon>
        <taxon>Tracheophyta</taxon>
        <taxon>Spermatophyta</taxon>
        <taxon>Magnoliopsida</taxon>
        <taxon>eudicotyledons</taxon>
        <taxon>Gunneridae</taxon>
        <taxon>Pentapetalae</taxon>
        <taxon>rosids</taxon>
        <taxon>fabids</taxon>
        <taxon>Fabales</taxon>
        <taxon>Fabaceae</taxon>
        <taxon>Papilionoideae</taxon>
        <taxon>50 kb inversion clade</taxon>
        <taxon>NPAAA clade</taxon>
        <taxon>indigoferoid/millettioid clade</taxon>
        <taxon>Phaseoleae</taxon>
        <taxon>Psophocarpus</taxon>
    </lineage>
</organism>
<dbReference type="FunFam" id="1.10.510.10:FF:000479">
    <property type="entry name" value="Leucine-rich repeat receptor-like protein kinase"/>
    <property type="match status" value="1"/>
</dbReference>
<evidence type="ECO:0000256" key="12">
    <source>
        <dbReference type="ARBA" id="ARBA00022729"/>
    </source>
</evidence>
<evidence type="ECO:0000256" key="7">
    <source>
        <dbReference type="ARBA" id="ARBA00022527"/>
    </source>
</evidence>
<dbReference type="Proteomes" id="UP001386955">
    <property type="component" value="Unassembled WGS sequence"/>
</dbReference>
<evidence type="ECO:0000256" key="19">
    <source>
        <dbReference type="ARBA" id="ARBA00023136"/>
    </source>
</evidence>
<dbReference type="SMART" id="SM00369">
    <property type="entry name" value="LRR_TYP"/>
    <property type="match status" value="7"/>
</dbReference>
<dbReference type="PROSITE" id="PS51450">
    <property type="entry name" value="LRR"/>
    <property type="match status" value="1"/>
</dbReference>
<evidence type="ECO:0000256" key="15">
    <source>
        <dbReference type="ARBA" id="ARBA00022777"/>
    </source>
</evidence>
<evidence type="ECO:0000256" key="13">
    <source>
        <dbReference type="ARBA" id="ARBA00022737"/>
    </source>
</evidence>
<dbReference type="GO" id="GO:0005524">
    <property type="term" value="F:ATP binding"/>
    <property type="evidence" value="ECO:0007669"/>
    <property type="project" value="UniProtKB-UniRule"/>
</dbReference>
<dbReference type="EMBL" id="JAYMYS010000004">
    <property type="protein sequence ID" value="KAK7394517.1"/>
    <property type="molecule type" value="Genomic_DNA"/>
</dbReference>
<comment type="subcellular location">
    <subcellularLocation>
        <location evidence="1">Membrane</location>
        <topology evidence="1">Peripheral membrane protein</topology>
    </subcellularLocation>
    <subcellularLocation>
        <location evidence="3">Membrane</location>
        <topology evidence="3">Single-pass type I membrane protein</topology>
    </subcellularLocation>
    <subcellularLocation>
        <location evidence="2">Secreted</location>
        <location evidence="2">Cell wall</location>
    </subcellularLocation>
</comment>
<evidence type="ECO:0000256" key="23">
    <source>
        <dbReference type="ARBA" id="ARBA00038043"/>
    </source>
</evidence>
<evidence type="ECO:0000256" key="17">
    <source>
        <dbReference type="ARBA" id="ARBA00022840"/>
    </source>
</evidence>
<dbReference type="SUPFAM" id="SSF52058">
    <property type="entry name" value="L domain-like"/>
    <property type="match status" value="1"/>
</dbReference>
<dbReference type="EC" id="2.7.11.1" evidence="4"/>
<dbReference type="PROSITE" id="PS50011">
    <property type="entry name" value="PROTEIN_KINASE_DOM"/>
    <property type="match status" value="1"/>
</dbReference>
<dbReference type="InterPro" id="IPR055414">
    <property type="entry name" value="LRR_R13L4/SHOC2-like"/>
</dbReference>
<feature type="transmembrane region" description="Helical" evidence="27">
    <location>
        <begin position="12"/>
        <end position="32"/>
    </location>
</feature>
<keyword evidence="19 27" id="KW-0472">Membrane</keyword>
<dbReference type="Pfam" id="PF23598">
    <property type="entry name" value="LRR_14"/>
    <property type="match status" value="2"/>
</dbReference>
<dbReference type="InterPro" id="IPR017441">
    <property type="entry name" value="Protein_kinase_ATP_BS"/>
</dbReference>
<evidence type="ECO:0000256" key="11">
    <source>
        <dbReference type="ARBA" id="ARBA00022692"/>
    </source>
</evidence>
<evidence type="ECO:0000256" key="21">
    <source>
        <dbReference type="ARBA" id="ARBA00023170"/>
    </source>
</evidence>
<keyword evidence="7" id="KW-0723">Serine/threonine-protein kinase</keyword>
<dbReference type="FunFam" id="3.30.200.20:FF:000309">
    <property type="entry name" value="Leucine-rich repeat receptor protein kinase MSP1"/>
    <property type="match status" value="1"/>
</dbReference>
<evidence type="ECO:0000256" key="3">
    <source>
        <dbReference type="ARBA" id="ARBA00004479"/>
    </source>
</evidence>
<dbReference type="Gene3D" id="1.10.510.10">
    <property type="entry name" value="Transferase(Phosphotransferase) domain 1"/>
    <property type="match status" value="1"/>
</dbReference>
<evidence type="ECO:0000256" key="8">
    <source>
        <dbReference type="ARBA" id="ARBA00022553"/>
    </source>
</evidence>
<dbReference type="SMART" id="SM00365">
    <property type="entry name" value="LRR_SD22"/>
    <property type="match status" value="7"/>
</dbReference>
<keyword evidence="12" id="KW-0732">Signal</keyword>
<keyword evidence="15" id="KW-0418">Kinase</keyword>
<dbReference type="InterPro" id="IPR011009">
    <property type="entry name" value="Kinase-like_dom_sf"/>
</dbReference>
<evidence type="ECO:0000256" key="26">
    <source>
        <dbReference type="PROSITE-ProRule" id="PRU10141"/>
    </source>
</evidence>
<comment type="similarity">
    <text evidence="23">Belongs to the polygalacturonase-inhibiting protein family.</text>
</comment>
<dbReference type="PANTHER" id="PTHR48005">
    <property type="entry name" value="LEUCINE RICH REPEAT KINASE 2"/>
    <property type="match status" value="1"/>
</dbReference>
<keyword evidence="11 27" id="KW-0812">Transmembrane</keyword>
<dbReference type="PROSITE" id="PS00109">
    <property type="entry name" value="PROTEIN_KINASE_TYR"/>
    <property type="match status" value="1"/>
</dbReference>
<reference evidence="29 30" key="1">
    <citation type="submission" date="2024-01" db="EMBL/GenBank/DDBJ databases">
        <title>The genomes of 5 underutilized Papilionoideae crops provide insights into root nodulation and disease resistanc.</title>
        <authorList>
            <person name="Jiang F."/>
        </authorList>
    </citation>
    <scope>NUCLEOTIDE SEQUENCE [LARGE SCALE GENOMIC DNA]</scope>
    <source>
        <strain evidence="29">DUOXIRENSHENG_FW03</strain>
        <tissue evidence="29">Leaves</tissue>
    </source>
</reference>
<comment type="catalytic activity">
    <reaction evidence="25">
        <text>L-seryl-[protein] + ATP = O-phospho-L-seryl-[protein] + ADP + H(+)</text>
        <dbReference type="Rhea" id="RHEA:17989"/>
        <dbReference type="Rhea" id="RHEA-COMP:9863"/>
        <dbReference type="Rhea" id="RHEA-COMP:11604"/>
        <dbReference type="ChEBI" id="CHEBI:15378"/>
        <dbReference type="ChEBI" id="CHEBI:29999"/>
        <dbReference type="ChEBI" id="CHEBI:30616"/>
        <dbReference type="ChEBI" id="CHEBI:83421"/>
        <dbReference type="ChEBI" id="CHEBI:456216"/>
        <dbReference type="EC" id="2.7.11.1"/>
    </reaction>
</comment>
<keyword evidence="20" id="KW-1015">Disulfide bond</keyword>
<keyword evidence="16" id="KW-0611">Plant defense</keyword>
<evidence type="ECO:0000256" key="27">
    <source>
        <dbReference type="SAM" id="Phobius"/>
    </source>
</evidence>
<dbReference type="PANTHER" id="PTHR48005:SF16">
    <property type="entry name" value="MDIS1-INTERACTING RECEPTOR LIKE KINASE 2-LIKE ISOFORM X1"/>
    <property type="match status" value="1"/>
</dbReference>
<evidence type="ECO:0000256" key="20">
    <source>
        <dbReference type="ARBA" id="ARBA00023157"/>
    </source>
</evidence>
<dbReference type="GO" id="GO:0099402">
    <property type="term" value="P:plant organ development"/>
    <property type="evidence" value="ECO:0007669"/>
    <property type="project" value="UniProtKB-ARBA"/>
</dbReference>
<dbReference type="GO" id="GO:0004674">
    <property type="term" value="F:protein serine/threonine kinase activity"/>
    <property type="evidence" value="ECO:0007669"/>
    <property type="project" value="UniProtKB-KW"/>
</dbReference>
<evidence type="ECO:0000256" key="24">
    <source>
        <dbReference type="ARBA" id="ARBA00047899"/>
    </source>
</evidence>
<dbReference type="AlphaFoldDB" id="A0AAN9SIZ4"/>
<evidence type="ECO:0000256" key="9">
    <source>
        <dbReference type="ARBA" id="ARBA00022614"/>
    </source>
</evidence>
<feature type="domain" description="Protein kinase" evidence="28">
    <location>
        <begin position="529"/>
        <end position="797"/>
    </location>
</feature>
<evidence type="ECO:0000256" key="22">
    <source>
        <dbReference type="ARBA" id="ARBA00023180"/>
    </source>
</evidence>
<keyword evidence="14 26" id="KW-0547">Nucleotide-binding</keyword>
<keyword evidence="17 26" id="KW-0067">ATP-binding</keyword>
<evidence type="ECO:0000256" key="25">
    <source>
        <dbReference type="ARBA" id="ARBA00048679"/>
    </source>
</evidence>
<evidence type="ECO:0000256" key="6">
    <source>
        <dbReference type="ARBA" id="ARBA00022525"/>
    </source>
</evidence>
<evidence type="ECO:0000313" key="30">
    <source>
        <dbReference type="Proteomes" id="UP001386955"/>
    </source>
</evidence>
<dbReference type="InterPro" id="IPR032675">
    <property type="entry name" value="LRR_dom_sf"/>
</dbReference>
<comment type="caution">
    <text evidence="29">The sequence shown here is derived from an EMBL/GenBank/DDBJ whole genome shotgun (WGS) entry which is preliminary data.</text>
</comment>
<dbReference type="SUPFAM" id="SSF52047">
    <property type="entry name" value="RNI-like"/>
    <property type="match status" value="1"/>
</dbReference>